<organism evidence="1 2">
    <name type="scientific">Corynebacterium matruchotii ATCC 33806</name>
    <dbReference type="NCBI Taxonomy" id="566549"/>
    <lineage>
        <taxon>Bacteria</taxon>
        <taxon>Bacillati</taxon>
        <taxon>Actinomycetota</taxon>
        <taxon>Actinomycetes</taxon>
        <taxon>Mycobacteriales</taxon>
        <taxon>Corynebacteriaceae</taxon>
        <taxon>Corynebacterium</taxon>
    </lineage>
</organism>
<evidence type="ECO:0000313" key="2">
    <source>
        <dbReference type="Proteomes" id="UP000006247"/>
    </source>
</evidence>
<dbReference type="EMBL" id="ACEB01000007">
    <property type="protein sequence ID" value="EEG27719.1"/>
    <property type="molecule type" value="Genomic_DNA"/>
</dbReference>
<reference evidence="1 2" key="1">
    <citation type="submission" date="2009-01" db="EMBL/GenBank/DDBJ databases">
        <authorList>
            <person name="Fulton L."/>
            <person name="Clifton S."/>
            <person name="Chinwalla A.T."/>
            <person name="Mitreva M."/>
            <person name="Sodergren E."/>
            <person name="Weinstock G."/>
            <person name="Clifton S."/>
            <person name="Dooling D.J."/>
            <person name="Fulton B."/>
            <person name="Minx P."/>
            <person name="Pepin K.H."/>
            <person name="Johnson M."/>
            <person name="Bhonagiri V."/>
            <person name="Nash W.E."/>
            <person name="Mardis E.R."/>
            <person name="Wilson R.K."/>
        </authorList>
    </citation>
    <scope>NUCLEOTIDE SEQUENCE [LARGE SCALE GENOMIC DNA]</scope>
    <source>
        <strain evidence="1 2">ATCC 33806</strain>
    </source>
</reference>
<dbReference type="RefSeq" id="WP_005520153.1">
    <property type="nucleotide sequence ID" value="NZ_EQ973328.1"/>
</dbReference>
<dbReference type="Proteomes" id="UP000006247">
    <property type="component" value="Unassembled WGS sequence"/>
</dbReference>
<dbReference type="AlphaFoldDB" id="C0E194"/>
<evidence type="ECO:0000313" key="1">
    <source>
        <dbReference type="EMBL" id="EEG27719.1"/>
    </source>
</evidence>
<dbReference type="HOGENOM" id="CLU_1324573_0_0_11"/>
<proteinExistence type="predicted"/>
<gene>
    <name evidence="1" type="ORF">CORMATOL_00744</name>
</gene>
<sequence>MTPSRDRRTAYRLARLLKAVQAQPRRRAQSRMPYPAGPAALMRFSAGVLVVETIRHVIDHPAAPRDHLAYEFARRGLNETADLVQNNDFTQPLDWDMPKDSNLDKAITRLEAVNDASYAMLDSAGRTLDYNDEDALDQVKTTMLSPSEQIDDLVAVGADHDTIAAFIEAQGVSDVSASTAMATTTDMALDQNEELTAAQQQDQSHTL</sequence>
<comment type="caution">
    <text evidence="1">The sequence shown here is derived from an EMBL/GenBank/DDBJ whole genome shotgun (WGS) entry which is preliminary data.</text>
</comment>
<accession>C0E194</accession>
<protein>
    <submittedName>
        <fullName evidence="1">Uncharacterized protein</fullName>
    </submittedName>
</protein>
<name>C0E194_9CORY</name>